<feature type="domain" description="ABC-2 type transporter transmembrane" evidence="6">
    <location>
        <begin position="13"/>
        <end position="370"/>
    </location>
</feature>
<evidence type="ECO:0000259" key="6">
    <source>
        <dbReference type="Pfam" id="PF12698"/>
    </source>
</evidence>
<dbReference type="eggNOG" id="COG1511">
    <property type="taxonomic scope" value="Bacteria"/>
</dbReference>
<evidence type="ECO:0000256" key="4">
    <source>
        <dbReference type="ARBA" id="ARBA00023136"/>
    </source>
</evidence>
<name>A0A0B0IPV8_9BACI</name>
<evidence type="ECO:0000256" key="5">
    <source>
        <dbReference type="SAM" id="Phobius"/>
    </source>
</evidence>
<evidence type="ECO:0000313" key="8">
    <source>
        <dbReference type="Proteomes" id="UP000030832"/>
    </source>
</evidence>
<evidence type="ECO:0000313" key="7">
    <source>
        <dbReference type="EMBL" id="KHF41716.1"/>
    </source>
</evidence>
<keyword evidence="2 5" id="KW-0812">Transmembrane</keyword>
<dbReference type="OrthoDB" id="2406134at2"/>
<dbReference type="InterPro" id="IPR013525">
    <property type="entry name" value="ABC2_TM"/>
</dbReference>
<proteinExistence type="predicted"/>
<keyword evidence="8" id="KW-1185">Reference proteome</keyword>
<reference evidence="7 8" key="1">
    <citation type="submission" date="2014-09" db="EMBL/GenBank/DDBJ databases">
        <title>Genome sequencing and annotation of Bacillus Okhensis strain Kh10-101T.</title>
        <authorList>
            <person name="Prakash J.S."/>
        </authorList>
    </citation>
    <scope>NUCLEOTIDE SEQUENCE [LARGE SCALE GENOMIC DNA]</scope>
    <source>
        <strain evidence="8">Kh10-101T</strain>
    </source>
</reference>
<dbReference type="EMBL" id="JRJU01000002">
    <property type="protein sequence ID" value="KHF41716.1"/>
    <property type="molecule type" value="Genomic_DNA"/>
</dbReference>
<dbReference type="RefSeq" id="WP_034626088.1">
    <property type="nucleotide sequence ID" value="NZ_JRJU01000002.1"/>
</dbReference>
<gene>
    <name evidence="7" type="ORF">LQ50_03180</name>
</gene>
<evidence type="ECO:0000256" key="3">
    <source>
        <dbReference type="ARBA" id="ARBA00022989"/>
    </source>
</evidence>
<feature type="transmembrane region" description="Helical" evidence="5">
    <location>
        <begin position="305"/>
        <end position="328"/>
    </location>
</feature>
<evidence type="ECO:0000256" key="2">
    <source>
        <dbReference type="ARBA" id="ARBA00022692"/>
    </source>
</evidence>
<evidence type="ECO:0000256" key="1">
    <source>
        <dbReference type="ARBA" id="ARBA00004141"/>
    </source>
</evidence>
<dbReference type="PANTHER" id="PTHR43077:SF5">
    <property type="entry name" value="PHAGE INFECTION PROTEIN"/>
    <property type="match status" value="1"/>
</dbReference>
<comment type="subcellular location">
    <subcellularLocation>
        <location evidence="1">Membrane</location>
        <topology evidence="1">Multi-pass membrane protein</topology>
    </subcellularLocation>
</comment>
<comment type="caution">
    <text evidence="7">The sequence shown here is derived from an EMBL/GenBank/DDBJ whole genome shotgun (WGS) entry which is preliminary data.</text>
</comment>
<keyword evidence="4 5" id="KW-0472">Membrane</keyword>
<dbReference type="InterPro" id="IPR051328">
    <property type="entry name" value="T7SS_ABC-Transporter"/>
</dbReference>
<organism evidence="7 8">
    <name type="scientific">Halalkalibacter okhensis</name>
    <dbReference type="NCBI Taxonomy" id="333138"/>
    <lineage>
        <taxon>Bacteria</taxon>
        <taxon>Bacillati</taxon>
        <taxon>Bacillota</taxon>
        <taxon>Bacilli</taxon>
        <taxon>Bacillales</taxon>
        <taxon>Bacillaceae</taxon>
        <taxon>Halalkalibacter</taxon>
    </lineage>
</organism>
<feature type="transmembrane region" description="Helical" evidence="5">
    <location>
        <begin position="277"/>
        <end position="298"/>
    </location>
</feature>
<dbReference type="STRING" id="333138.LQ50_03180"/>
<feature type="transmembrane region" description="Helical" evidence="5">
    <location>
        <begin position="237"/>
        <end position="262"/>
    </location>
</feature>
<dbReference type="GO" id="GO:0016020">
    <property type="term" value="C:membrane"/>
    <property type="evidence" value="ECO:0007669"/>
    <property type="project" value="UniProtKB-SubCell"/>
</dbReference>
<dbReference type="GO" id="GO:0140359">
    <property type="term" value="F:ABC-type transporter activity"/>
    <property type="evidence" value="ECO:0007669"/>
    <property type="project" value="InterPro"/>
</dbReference>
<sequence>MFKNKLILATPFIVLTVLFIFSLTLIPTVNPTPQNIPIVFVNEDQGVAIPDQGTKYFGEVIASNVMSIEGISDEDPLIKWEMVESREVAEEKLDQKDYYAAFIIPEDFSKNQTTLQTEQPTPPKVELLVNSGMNPMASTMITQAFDQIVDSINENIRTDILDNVQRQGETLTPEQASALVTPIIKQVTHVNAPGQNTMNGNAPVSLFQPLWMSSMAGAAILFLVISKIPIVNRKENFLIKCGQIIIGLVIALVAGLGLSWFASSVVGIDVPSYVDTAVFLSITYFSFFLMISAVLSWIGIRGIVLFVLTLFFGAPLLAMAPEFMSPFYRDWIYSWLPMRFMIEGLKDLFFFGGGLSWSFPLQVLVGIATVSGLIMIASVFKPASTAVAEKKETPQTLGKS</sequence>
<dbReference type="Proteomes" id="UP000030832">
    <property type="component" value="Unassembled WGS sequence"/>
</dbReference>
<dbReference type="Pfam" id="PF12698">
    <property type="entry name" value="ABC2_membrane_3"/>
    <property type="match status" value="1"/>
</dbReference>
<dbReference type="AlphaFoldDB" id="A0A0B0IPV8"/>
<dbReference type="PANTHER" id="PTHR43077">
    <property type="entry name" value="TRANSPORT PERMEASE YVFS-RELATED"/>
    <property type="match status" value="1"/>
</dbReference>
<dbReference type="Gene3D" id="3.40.1710.10">
    <property type="entry name" value="abc type-2 transporter like domain"/>
    <property type="match status" value="1"/>
</dbReference>
<keyword evidence="3 5" id="KW-1133">Transmembrane helix</keyword>
<feature type="transmembrane region" description="Helical" evidence="5">
    <location>
        <begin position="206"/>
        <end position="225"/>
    </location>
</feature>
<feature type="transmembrane region" description="Helical" evidence="5">
    <location>
        <begin position="348"/>
        <end position="380"/>
    </location>
</feature>
<accession>A0A0B0IPV8</accession>
<protein>
    <submittedName>
        <fullName evidence="7">Phage infection protein</fullName>
    </submittedName>
</protein>